<name>A0A9D3W598_9ROSI</name>
<evidence type="ECO:0000313" key="4">
    <source>
        <dbReference type="Proteomes" id="UP000828251"/>
    </source>
</evidence>
<organism evidence="3 4">
    <name type="scientific">Gossypium stocksii</name>
    <dbReference type="NCBI Taxonomy" id="47602"/>
    <lineage>
        <taxon>Eukaryota</taxon>
        <taxon>Viridiplantae</taxon>
        <taxon>Streptophyta</taxon>
        <taxon>Embryophyta</taxon>
        <taxon>Tracheophyta</taxon>
        <taxon>Spermatophyta</taxon>
        <taxon>Magnoliopsida</taxon>
        <taxon>eudicotyledons</taxon>
        <taxon>Gunneridae</taxon>
        <taxon>Pentapetalae</taxon>
        <taxon>rosids</taxon>
        <taxon>malvids</taxon>
        <taxon>Malvales</taxon>
        <taxon>Malvaceae</taxon>
        <taxon>Malvoideae</taxon>
        <taxon>Gossypium</taxon>
    </lineage>
</organism>
<dbReference type="InterPro" id="IPR044842">
    <property type="entry name" value="ALKBH9B/ALKBH10B-like"/>
</dbReference>
<evidence type="ECO:0000256" key="2">
    <source>
        <dbReference type="SAM" id="MobiDB-lite"/>
    </source>
</evidence>
<dbReference type="PANTHER" id="PTHR31447:SF2">
    <property type="entry name" value="RNA DEMETHYLASE ALKBH10B"/>
    <property type="match status" value="1"/>
</dbReference>
<reference evidence="3 4" key="1">
    <citation type="journal article" date="2021" name="Plant Biotechnol. J.">
        <title>Multi-omics assisted identification of the key and species-specific regulatory components of drought-tolerant mechanisms in Gossypium stocksii.</title>
        <authorList>
            <person name="Yu D."/>
            <person name="Ke L."/>
            <person name="Zhang D."/>
            <person name="Wu Y."/>
            <person name="Sun Y."/>
            <person name="Mei J."/>
            <person name="Sun J."/>
            <person name="Sun Y."/>
        </authorList>
    </citation>
    <scope>NUCLEOTIDE SEQUENCE [LARGE SCALE GENOMIC DNA]</scope>
    <source>
        <strain evidence="4">cv. E1</strain>
        <tissue evidence="3">Leaf</tissue>
    </source>
</reference>
<gene>
    <name evidence="3" type="ORF">J1N35_011883</name>
</gene>
<evidence type="ECO:0000256" key="1">
    <source>
        <dbReference type="ARBA" id="ARBA00007879"/>
    </source>
</evidence>
<accession>A0A9D3W598</accession>
<keyword evidence="4" id="KW-1185">Reference proteome</keyword>
<dbReference type="PANTHER" id="PTHR31447">
    <property type="entry name" value="HYDROXYPROLINE-RICH GLYCOPROTEIN FAMILY PROTEIN-RELATED"/>
    <property type="match status" value="1"/>
</dbReference>
<sequence>MPMAAGVATPRERVHAIGPAAVAPMMQAVPAVADLQEGGGEGSEYEAVFAAIHRRRLNWIPVLQMQKYHSIADVTAELKKVTAKKTGGGDGIGKEEVKGGGGGGGEDGGCLDDEKEEERVAEEVVENEANGEIGGEEEEDSSDSDITDSECDARPSQIKLTKGFFAKEHAKGHMVNVVKGLKLYEDVFTESELAKLSDLMSYHLKEFAVWIVHFINPQLLVSSDIRRETFFNIELIPAMLQDVIEHLIQWQLIPEYKKPNGRIISFFDEDEYSQPFLKPPHLEQPISTLLLSESTMAFGRTLTNDSEGDYRGPLQLSLKEGYLKSQSPPTTPQSAAMTLWQPGVPGPYAMSNGNLSAYEALDTMPKWGVLRAPVVMLAPVRLVVVSPRKLPRGGTGVFLP</sequence>
<feature type="compositionally biased region" description="Acidic residues" evidence="2">
    <location>
        <begin position="134"/>
        <end position="150"/>
    </location>
</feature>
<evidence type="ECO:0000313" key="3">
    <source>
        <dbReference type="EMBL" id="KAH1108115.1"/>
    </source>
</evidence>
<comment type="caution">
    <text evidence="3">The sequence shown here is derived from an EMBL/GenBank/DDBJ whole genome shotgun (WGS) entry which is preliminary data.</text>
</comment>
<dbReference type="GO" id="GO:0032451">
    <property type="term" value="F:demethylase activity"/>
    <property type="evidence" value="ECO:0007669"/>
    <property type="project" value="InterPro"/>
</dbReference>
<dbReference type="Gene3D" id="2.60.120.590">
    <property type="entry name" value="Alpha-ketoglutarate-dependent dioxygenase AlkB-like"/>
    <property type="match status" value="1"/>
</dbReference>
<dbReference type="InterPro" id="IPR037151">
    <property type="entry name" value="AlkB-like_sf"/>
</dbReference>
<proteinExistence type="inferred from homology"/>
<comment type="similarity">
    <text evidence="1">Belongs to the alkB family.</text>
</comment>
<dbReference type="EMBL" id="JAIQCV010000004">
    <property type="protein sequence ID" value="KAH1108115.1"/>
    <property type="molecule type" value="Genomic_DNA"/>
</dbReference>
<dbReference type="GO" id="GO:0006402">
    <property type="term" value="P:mRNA catabolic process"/>
    <property type="evidence" value="ECO:0007669"/>
    <property type="project" value="InterPro"/>
</dbReference>
<dbReference type="GO" id="GO:0003729">
    <property type="term" value="F:mRNA binding"/>
    <property type="evidence" value="ECO:0007669"/>
    <property type="project" value="InterPro"/>
</dbReference>
<dbReference type="Proteomes" id="UP000828251">
    <property type="component" value="Unassembled WGS sequence"/>
</dbReference>
<protein>
    <submittedName>
        <fullName evidence="3">Uncharacterized protein</fullName>
    </submittedName>
</protein>
<dbReference type="AlphaFoldDB" id="A0A9D3W598"/>
<feature type="region of interest" description="Disordered" evidence="2">
    <location>
        <begin position="84"/>
        <end position="152"/>
    </location>
</feature>
<dbReference type="OrthoDB" id="1916097at2759"/>
<feature type="compositionally biased region" description="Gly residues" evidence="2">
    <location>
        <begin position="99"/>
        <end position="108"/>
    </location>
</feature>